<evidence type="ECO:0000313" key="2">
    <source>
        <dbReference type="EMBL" id="RKO99892.1"/>
    </source>
</evidence>
<feature type="region of interest" description="Disordered" evidence="1">
    <location>
        <begin position="1"/>
        <end position="122"/>
    </location>
</feature>
<name>A0A4P9X4B2_9FUNG</name>
<feature type="compositionally biased region" description="Low complexity" evidence="1">
    <location>
        <begin position="97"/>
        <end position="112"/>
    </location>
</feature>
<dbReference type="EMBL" id="ML014249">
    <property type="protein sequence ID" value="RKO99892.1"/>
    <property type="molecule type" value="Genomic_DNA"/>
</dbReference>
<feature type="compositionally biased region" description="Low complexity" evidence="1">
    <location>
        <begin position="17"/>
        <end position="48"/>
    </location>
</feature>
<sequence length="454" mass="48628">MRRHLSSPGLAITSPRPTALARLSSSPSSSATAASLHTGVKASIASGAAPPPRPSHASRLETVSPPPQDTTAIQETTAPPLPRPTALARGSASDPGSASAFESASASTPASSIERPTPGIASSVPATRASVIASYPIAFVSDGLLPRGSRASAATPAATTPASARFGGLARLLDTASSLAHPPPAARGPEQTFWTRVRDRHNVAAGIARARTHLLHPAYAFPDDFLDDARAVVSRAFALLSDRHASCRADLLRQCMTGGLAAQFAAAHTSLAEQGLAVRFRVGSSDDGERVDARVRRCTLTGLKFTYGPYPVPPGYIAQDWYTLITLVLPATEAAFGSYARQQALMQAAMEDGVYMRVDARCQLDLAVEVYEVATGRIVERGARRKTLDVQFTSPHYTPWDEIFALDDAGHWRLAWQWRLTDIDHTLFELRKARLEELPISREEKQQLIDSKSL</sequence>
<gene>
    <name evidence="2" type="ORF">CXG81DRAFT_27370</name>
</gene>
<proteinExistence type="predicted"/>
<reference evidence="3" key="1">
    <citation type="journal article" date="2018" name="Nat. Microbiol.">
        <title>Leveraging single-cell genomics to expand the fungal tree of life.</title>
        <authorList>
            <person name="Ahrendt S.R."/>
            <person name="Quandt C.A."/>
            <person name="Ciobanu D."/>
            <person name="Clum A."/>
            <person name="Salamov A."/>
            <person name="Andreopoulos B."/>
            <person name="Cheng J.F."/>
            <person name="Woyke T."/>
            <person name="Pelin A."/>
            <person name="Henrissat B."/>
            <person name="Reynolds N.K."/>
            <person name="Benny G.L."/>
            <person name="Smith M.E."/>
            <person name="James T.Y."/>
            <person name="Grigoriev I.V."/>
        </authorList>
    </citation>
    <scope>NUCLEOTIDE SEQUENCE [LARGE SCALE GENOMIC DNA]</scope>
    <source>
        <strain evidence="3">ATCC 52028</strain>
    </source>
</reference>
<dbReference type="OrthoDB" id="2117820at2759"/>
<evidence type="ECO:0000313" key="3">
    <source>
        <dbReference type="Proteomes" id="UP000274922"/>
    </source>
</evidence>
<protein>
    <submittedName>
        <fullName evidence="2">Uncharacterized protein</fullName>
    </submittedName>
</protein>
<dbReference type="Proteomes" id="UP000274922">
    <property type="component" value="Unassembled WGS sequence"/>
</dbReference>
<evidence type="ECO:0000256" key="1">
    <source>
        <dbReference type="SAM" id="MobiDB-lite"/>
    </source>
</evidence>
<accession>A0A4P9X4B2</accession>
<dbReference type="AlphaFoldDB" id="A0A4P9X4B2"/>
<organism evidence="2 3">
    <name type="scientific">Caulochytrium protostelioides</name>
    <dbReference type="NCBI Taxonomy" id="1555241"/>
    <lineage>
        <taxon>Eukaryota</taxon>
        <taxon>Fungi</taxon>
        <taxon>Fungi incertae sedis</taxon>
        <taxon>Chytridiomycota</taxon>
        <taxon>Chytridiomycota incertae sedis</taxon>
        <taxon>Chytridiomycetes</taxon>
        <taxon>Caulochytriales</taxon>
        <taxon>Caulochytriaceae</taxon>
        <taxon>Caulochytrium</taxon>
    </lineage>
</organism>
<keyword evidence="3" id="KW-1185">Reference proteome</keyword>